<keyword evidence="1" id="KW-0812">Transmembrane</keyword>
<comment type="caution">
    <text evidence="2">The sequence shown here is derived from an EMBL/GenBank/DDBJ whole genome shotgun (WGS) entry which is preliminary data.</text>
</comment>
<evidence type="ECO:0000313" key="2">
    <source>
        <dbReference type="EMBL" id="RKT50455.1"/>
    </source>
</evidence>
<keyword evidence="3" id="KW-1185">Reference proteome</keyword>
<dbReference type="EMBL" id="RBXN01000007">
    <property type="protein sequence ID" value="RKT50455.1"/>
    <property type="molecule type" value="Genomic_DNA"/>
</dbReference>
<keyword evidence="1" id="KW-0472">Membrane</keyword>
<evidence type="ECO:0000256" key="1">
    <source>
        <dbReference type="SAM" id="Phobius"/>
    </source>
</evidence>
<feature type="transmembrane region" description="Helical" evidence="1">
    <location>
        <begin position="119"/>
        <end position="139"/>
    </location>
</feature>
<protein>
    <submittedName>
        <fullName evidence="2">Uncharacterized protein</fullName>
    </submittedName>
</protein>
<name>A0A495VQ28_9BACT</name>
<gene>
    <name evidence="2" type="ORF">BC742_1989</name>
</gene>
<evidence type="ECO:0000313" key="3">
    <source>
        <dbReference type="Proteomes" id="UP000269493"/>
    </source>
</evidence>
<dbReference type="Proteomes" id="UP000269493">
    <property type="component" value="Unassembled WGS sequence"/>
</dbReference>
<accession>A0A495VQ28</accession>
<proteinExistence type="predicted"/>
<sequence>MKNTLVIYCISLLCTLLLIPVRKATSLDTLLLSSQLSLLIGDIAYFCITVWMLGKFIGKLSVIHIVLTLLAGVLLIRLPFHLWRWNDSLVTLPDLLGHCFAILLGYIFFKFSKNKRVKYVIVMFSLFMYIVACWKYSYWFNFWGINIH</sequence>
<feature type="transmembrane region" description="Helical" evidence="1">
    <location>
        <begin position="34"/>
        <end position="53"/>
    </location>
</feature>
<keyword evidence="1" id="KW-1133">Transmembrane helix</keyword>
<dbReference type="AlphaFoldDB" id="A0A495VQ28"/>
<feature type="transmembrane region" description="Helical" evidence="1">
    <location>
        <begin position="60"/>
        <end position="83"/>
    </location>
</feature>
<reference evidence="2 3" key="1">
    <citation type="submission" date="2018-10" db="EMBL/GenBank/DDBJ databases">
        <title>Genomic Encyclopedia of Archaeal and Bacterial Type Strains, Phase II (KMG-II): from individual species to whole genera.</title>
        <authorList>
            <person name="Goeker M."/>
        </authorList>
    </citation>
    <scope>NUCLEOTIDE SEQUENCE [LARGE SCALE GENOMIC DNA]</scope>
    <source>
        <strain evidence="2 3">NSB1</strain>
    </source>
</reference>
<dbReference type="GeneID" id="92929878"/>
<dbReference type="RefSeq" id="WP_022599866.1">
    <property type="nucleotide sequence ID" value="NZ_KI440779.1"/>
</dbReference>
<feature type="transmembrane region" description="Helical" evidence="1">
    <location>
        <begin position="95"/>
        <end position="112"/>
    </location>
</feature>
<organism evidence="2 3">
    <name type="scientific">Coprobacter fastidiosus NSB1 = JCM 33896</name>
    <dbReference type="NCBI Taxonomy" id="1349822"/>
    <lineage>
        <taxon>Bacteria</taxon>
        <taxon>Pseudomonadati</taxon>
        <taxon>Bacteroidota</taxon>
        <taxon>Bacteroidia</taxon>
        <taxon>Bacteroidales</taxon>
        <taxon>Barnesiellaceae</taxon>
        <taxon>Coprobacter</taxon>
    </lineage>
</organism>